<evidence type="ECO:0000313" key="2">
    <source>
        <dbReference type="RefSeq" id="XP_010249529.1"/>
    </source>
</evidence>
<proteinExistence type="predicted"/>
<name>A0A1U7ZAA1_NELNU</name>
<dbReference type="FunCoup" id="A0A1U7ZAA1">
    <property type="interactions" value="69"/>
</dbReference>
<accession>A0A1U7ZAA1</accession>
<dbReference type="eggNOG" id="ENOG502S1EM">
    <property type="taxonomic scope" value="Eukaryota"/>
</dbReference>
<sequence length="173" mass="19239">MDPKEQEGSQPKWEGKACASLRGITADQVWPLLSDFFNVHKWFPTLATCYAIHGVSGQPGCVRYCAGSSIPSNSGGDTRPTVSWATERLVHIDPIGRSFTYEIVDSNVGFNSYVSTMKVVPDDEHQLGGCKIEWYFAVDPVQGWKLEDLISKYQTGLQNMANKMEESLMNNPT</sequence>
<dbReference type="FunFam" id="3.30.530.20:FF:000064">
    <property type="entry name" value="Lachrymatory-factor synthase"/>
    <property type="match status" value="1"/>
</dbReference>
<dbReference type="InterPro" id="IPR053249">
    <property type="entry name" value="LFS"/>
</dbReference>
<dbReference type="PANTHER" id="PTHR33789:SF15">
    <property type="entry name" value="LACHRYMATORY-FACTOR SYNTHASE"/>
    <property type="match status" value="1"/>
</dbReference>
<dbReference type="OrthoDB" id="1928994at2759"/>
<dbReference type="Pfam" id="PF10604">
    <property type="entry name" value="Polyketide_cyc2"/>
    <property type="match status" value="1"/>
</dbReference>
<dbReference type="OMA" id="PDWAHET"/>
<dbReference type="PANTHER" id="PTHR33789">
    <property type="entry name" value="LACHRYMATORY-FACTOR SYNTHASE"/>
    <property type="match status" value="1"/>
</dbReference>
<dbReference type="InterPro" id="IPR019587">
    <property type="entry name" value="Polyketide_cyclase/dehydratase"/>
</dbReference>
<dbReference type="CDD" id="cd07821">
    <property type="entry name" value="PYR_PYL_RCAR_like"/>
    <property type="match status" value="1"/>
</dbReference>
<reference evidence="2" key="1">
    <citation type="submission" date="2025-08" db="UniProtKB">
        <authorList>
            <consortium name="RefSeq"/>
        </authorList>
    </citation>
    <scope>IDENTIFICATION</scope>
</reference>
<keyword evidence="1" id="KW-1185">Reference proteome</keyword>
<dbReference type="AlphaFoldDB" id="A0A1U7ZAA1"/>
<dbReference type="InterPro" id="IPR023393">
    <property type="entry name" value="START-like_dom_sf"/>
</dbReference>
<gene>
    <name evidence="2" type="primary">LOC104592072</name>
</gene>
<protein>
    <submittedName>
        <fullName evidence="2">Lachrymatory-factor synthase-like</fullName>
    </submittedName>
</protein>
<dbReference type="Gene3D" id="3.30.530.20">
    <property type="match status" value="1"/>
</dbReference>
<dbReference type="SUPFAM" id="SSF55961">
    <property type="entry name" value="Bet v1-like"/>
    <property type="match status" value="1"/>
</dbReference>
<dbReference type="GeneID" id="104592072"/>
<dbReference type="RefSeq" id="XP_010249529.1">
    <property type="nucleotide sequence ID" value="XM_010251227.2"/>
</dbReference>
<evidence type="ECO:0000313" key="1">
    <source>
        <dbReference type="Proteomes" id="UP000189703"/>
    </source>
</evidence>
<dbReference type="Proteomes" id="UP000189703">
    <property type="component" value="Unplaced"/>
</dbReference>
<dbReference type="KEGG" id="nnu:104592072"/>
<organism evidence="1 2">
    <name type="scientific">Nelumbo nucifera</name>
    <name type="common">Sacred lotus</name>
    <dbReference type="NCBI Taxonomy" id="4432"/>
    <lineage>
        <taxon>Eukaryota</taxon>
        <taxon>Viridiplantae</taxon>
        <taxon>Streptophyta</taxon>
        <taxon>Embryophyta</taxon>
        <taxon>Tracheophyta</taxon>
        <taxon>Spermatophyta</taxon>
        <taxon>Magnoliopsida</taxon>
        <taxon>Proteales</taxon>
        <taxon>Nelumbonaceae</taxon>
        <taxon>Nelumbo</taxon>
    </lineage>
</organism>